<feature type="signal peptide" evidence="7">
    <location>
        <begin position="1"/>
        <end position="25"/>
    </location>
</feature>
<evidence type="ECO:0000256" key="2">
    <source>
        <dbReference type="ARBA" id="ARBA00009853"/>
    </source>
</evidence>
<dbReference type="InterPro" id="IPR037185">
    <property type="entry name" value="EmrE-like"/>
</dbReference>
<dbReference type="KEGG" id="naci:NUH88_00950"/>
<evidence type="ECO:0000256" key="6">
    <source>
        <dbReference type="SAM" id="Phobius"/>
    </source>
</evidence>
<sequence>MTAQTALKTALLVVISCAFFAGANACAKAVQLLEAGPALHPVQIAFSRFLFGFLTLLPFVLHRGRGVFRTSIPMKHGVRVVFGAAGVAASFAAVGMMPLADALAIAWTSPIFAMVFAILVLKEQLVPLRWFGAAVGLAGVVVMNQPGAGVFQTGAMIALLSALLVGAEVVTIRVLAQSDKPLTILAINNLAGLVISGLAAIPFMELPSWEQMPYLVGVGSIMVCGQLLFIKAAAMGEANFIAPFYYSTLLYAALFGLLFFDEVPGLHLIVGGGMIVASGLVIAFARPRARGRAT</sequence>
<keyword evidence="5 6" id="KW-0472">Membrane</keyword>
<feature type="transmembrane region" description="Helical" evidence="6">
    <location>
        <begin position="266"/>
        <end position="285"/>
    </location>
</feature>
<feature type="transmembrane region" description="Helical" evidence="6">
    <location>
        <begin position="182"/>
        <end position="201"/>
    </location>
</feature>
<dbReference type="RefSeq" id="WP_257769390.1">
    <property type="nucleotide sequence ID" value="NZ_CP102480.1"/>
</dbReference>
<feature type="domain" description="EamA" evidence="8">
    <location>
        <begin position="9"/>
        <end position="144"/>
    </location>
</feature>
<evidence type="ECO:0000256" key="1">
    <source>
        <dbReference type="ARBA" id="ARBA00004141"/>
    </source>
</evidence>
<evidence type="ECO:0000259" key="8">
    <source>
        <dbReference type="Pfam" id="PF00892"/>
    </source>
</evidence>
<keyword evidence="7" id="KW-0732">Signal</keyword>
<dbReference type="EMBL" id="CP102480">
    <property type="protein sequence ID" value="UUX50268.1"/>
    <property type="molecule type" value="Genomic_DNA"/>
</dbReference>
<dbReference type="GO" id="GO:0016020">
    <property type="term" value="C:membrane"/>
    <property type="evidence" value="ECO:0007669"/>
    <property type="project" value="UniProtKB-SubCell"/>
</dbReference>
<feature type="transmembrane region" description="Helical" evidence="6">
    <location>
        <begin position="213"/>
        <end position="230"/>
    </location>
</feature>
<organism evidence="9 10">
    <name type="scientific">Nisaea acidiphila</name>
    <dbReference type="NCBI Taxonomy" id="1862145"/>
    <lineage>
        <taxon>Bacteria</taxon>
        <taxon>Pseudomonadati</taxon>
        <taxon>Pseudomonadota</taxon>
        <taxon>Alphaproteobacteria</taxon>
        <taxon>Rhodospirillales</taxon>
        <taxon>Thalassobaculaceae</taxon>
        <taxon>Nisaea</taxon>
    </lineage>
</organism>
<keyword evidence="3 6" id="KW-0812">Transmembrane</keyword>
<evidence type="ECO:0000313" key="9">
    <source>
        <dbReference type="EMBL" id="UUX50268.1"/>
    </source>
</evidence>
<accession>A0A9J7AVE7</accession>
<protein>
    <submittedName>
        <fullName evidence="9">DMT family transporter</fullName>
    </submittedName>
</protein>
<dbReference type="SUPFAM" id="SSF103481">
    <property type="entry name" value="Multidrug resistance efflux transporter EmrE"/>
    <property type="match status" value="2"/>
</dbReference>
<dbReference type="Proteomes" id="UP001060336">
    <property type="component" value="Chromosome"/>
</dbReference>
<evidence type="ECO:0000256" key="4">
    <source>
        <dbReference type="ARBA" id="ARBA00022989"/>
    </source>
</evidence>
<feature type="chain" id="PRO_5039953855" evidence="7">
    <location>
        <begin position="26"/>
        <end position="294"/>
    </location>
</feature>
<feature type="transmembrane region" description="Helical" evidence="6">
    <location>
        <begin position="76"/>
        <end position="96"/>
    </location>
</feature>
<dbReference type="PANTHER" id="PTHR22911">
    <property type="entry name" value="ACYL-MALONYL CONDENSING ENZYME-RELATED"/>
    <property type="match status" value="1"/>
</dbReference>
<feature type="transmembrane region" description="Helical" evidence="6">
    <location>
        <begin position="150"/>
        <end position="170"/>
    </location>
</feature>
<evidence type="ECO:0000256" key="7">
    <source>
        <dbReference type="SAM" id="SignalP"/>
    </source>
</evidence>
<dbReference type="InterPro" id="IPR000620">
    <property type="entry name" value="EamA_dom"/>
</dbReference>
<feature type="transmembrane region" description="Helical" evidence="6">
    <location>
        <begin position="102"/>
        <end position="121"/>
    </location>
</feature>
<keyword evidence="4 6" id="KW-1133">Transmembrane helix</keyword>
<evidence type="ECO:0000256" key="3">
    <source>
        <dbReference type="ARBA" id="ARBA00022692"/>
    </source>
</evidence>
<evidence type="ECO:0000256" key="5">
    <source>
        <dbReference type="ARBA" id="ARBA00023136"/>
    </source>
</evidence>
<feature type="transmembrane region" description="Helical" evidence="6">
    <location>
        <begin position="242"/>
        <end position="260"/>
    </location>
</feature>
<dbReference type="Pfam" id="PF00892">
    <property type="entry name" value="EamA"/>
    <property type="match status" value="2"/>
</dbReference>
<feature type="transmembrane region" description="Helical" evidence="6">
    <location>
        <begin position="128"/>
        <end position="144"/>
    </location>
</feature>
<dbReference type="AlphaFoldDB" id="A0A9J7AVE7"/>
<keyword evidence="10" id="KW-1185">Reference proteome</keyword>
<name>A0A9J7AVE7_9PROT</name>
<comment type="subcellular location">
    <subcellularLocation>
        <location evidence="1">Membrane</location>
        <topology evidence="1">Multi-pass membrane protein</topology>
    </subcellularLocation>
</comment>
<dbReference type="PANTHER" id="PTHR22911:SF6">
    <property type="entry name" value="SOLUTE CARRIER FAMILY 35 MEMBER G1"/>
    <property type="match status" value="1"/>
</dbReference>
<comment type="similarity">
    <text evidence="2">Belongs to the drug/metabolite transporter (DMT) superfamily. 10 TMS drug/metabolite exporter (DME) (TC 2.A.7.3) family.</text>
</comment>
<feature type="domain" description="EamA" evidence="8">
    <location>
        <begin position="153"/>
        <end position="282"/>
    </location>
</feature>
<gene>
    <name evidence="9" type="ORF">NUH88_00950</name>
</gene>
<reference evidence="9" key="1">
    <citation type="submission" date="2022-08" db="EMBL/GenBank/DDBJ databases">
        <title>Nisaea acidiphila sp. nov., isolated from a marine algal debris and emended description of the genus Nisaea Urios et al. 2008.</title>
        <authorList>
            <person name="Kwon K."/>
        </authorList>
    </citation>
    <scope>NUCLEOTIDE SEQUENCE</scope>
    <source>
        <strain evidence="9">MEBiC11861</strain>
    </source>
</reference>
<evidence type="ECO:0000313" key="10">
    <source>
        <dbReference type="Proteomes" id="UP001060336"/>
    </source>
</evidence>
<proteinExistence type="inferred from homology"/>
<feature type="transmembrane region" description="Helical" evidence="6">
    <location>
        <begin position="45"/>
        <end position="64"/>
    </location>
</feature>